<accession>A0A1R1SIE2</accession>
<dbReference type="PANTHER" id="PTHR13412">
    <property type="entry name" value="T-CELL IMMUNOMODULATORY PROTEIN HOMOLOG"/>
    <property type="match status" value="1"/>
</dbReference>
<dbReference type="Proteomes" id="UP000186168">
    <property type="component" value="Unassembled WGS sequence"/>
</dbReference>
<proteinExistence type="predicted"/>
<dbReference type="SMART" id="SM00191">
    <property type="entry name" value="Int_alpha"/>
    <property type="match status" value="3"/>
</dbReference>
<keyword evidence="2" id="KW-0677">Repeat</keyword>
<evidence type="ECO:0000256" key="4">
    <source>
        <dbReference type="SAM" id="MobiDB-lite"/>
    </source>
</evidence>
<dbReference type="AlphaFoldDB" id="A0A1R1SIE2"/>
<dbReference type="PANTHER" id="PTHR13412:SF0">
    <property type="entry name" value="T-CELL IMMUNOMODULATORY PROTEIN"/>
    <property type="match status" value="1"/>
</dbReference>
<evidence type="ECO:0000256" key="1">
    <source>
        <dbReference type="ARBA" id="ARBA00022729"/>
    </source>
</evidence>
<feature type="chain" id="PRO_5010330704" description="Integrin-like protein" evidence="5">
    <location>
        <begin position="25"/>
        <end position="504"/>
    </location>
</feature>
<name>A0A1R1SIE2_9ACTN</name>
<dbReference type="InterPro" id="IPR013517">
    <property type="entry name" value="FG-GAP"/>
</dbReference>
<keyword evidence="1 5" id="KW-0732">Signal</keyword>
<reference evidence="6 7" key="1">
    <citation type="submission" date="2013-05" db="EMBL/GenBank/DDBJ databases">
        <title>Genome sequence of Streptomyces sparsogenes DSM 40356.</title>
        <authorList>
            <person name="Coyne S."/>
            <person name="Seebeck F.P."/>
        </authorList>
    </citation>
    <scope>NUCLEOTIDE SEQUENCE [LARGE SCALE GENOMIC DNA]</scope>
    <source>
        <strain evidence="6 7">DSM 40356</strain>
    </source>
</reference>
<comment type="caution">
    <text evidence="6">The sequence shown here is derived from an EMBL/GenBank/DDBJ whole genome shotgun (WGS) entry which is preliminary data.</text>
</comment>
<dbReference type="PROSITE" id="PS51257">
    <property type="entry name" value="PROKAR_LIPOPROTEIN"/>
    <property type="match status" value="1"/>
</dbReference>
<dbReference type="GeneID" id="96742058"/>
<dbReference type="SUPFAM" id="SSF69318">
    <property type="entry name" value="Integrin alpha N-terminal domain"/>
    <property type="match status" value="2"/>
</dbReference>
<feature type="compositionally biased region" description="Basic and acidic residues" evidence="4">
    <location>
        <begin position="439"/>
        <end position="448"/>
    </location>
</feature>
<organism evidence="6 7">
    <name type="scientific">Streptomyces sparsogenes DSM 40356</name>
    <dbReference type="NCBI Taxonomy" id="1331668"/>
    <lineage>
        <taxon>Bacteria</taxon>
        <taxon>Bacillati</taxon>
        <taxon>Actinomycetota</taxon>
        <taxon>Actinomycetes</taxon>
        <taxon>Kitasatosporales</taxon>
        <taxon>Streptomycetaceae</taxon>
        <taxon>Streptomyces</taxon>
    </lineage>
</organism>
<dbReference type="InterPro" id="IPR013519">
    <property type="entry name" value="Int_alpha_beta-p"/>
</dbReference>
<evidence type="ECO:0008006" key="8">
    <source>
        <dbReference type="Google" id="ProtNLM"/>
    </source>
</evidence>
<dbReference type="EMBL" id="ASQP01000248">
    <property type="protein sequence ID" value="OMI38065.1"/>
    <property type="molecule type" value="Genomic_DNA"/>
</dbReference>
<dbReference type="PROSITE" id="PS51470">
    <property type="entry name" value="FG_GAP"/>
    <property type="match status" value="1"/>
</dbReference>
<feature type="compositionally biased region" description="Gly residues" evidence="4">
    <location>
        <begin position="395"/>
        <end position="411"/>
    </location>
</feature>
<evidence type="ECO:0000256" key="2">
    <source>
        <dbReference type="ARBA" id="ARBA00022737"/>
    </source>
</evidence>
<dbReference type="RefSeq" id="WP_065958957.1">
    <property type="nucleotide sequence ID" value="NZ_ASQP01000248.1"/>
</dbReference>
<gene>
    <name evidence="6" type="ORF">SPAR_17580</name>
</gene>
<evidence type="ECO:0000256" key="3">
    <source>
        <dbReference type="ARBA" id="ARBA00023180"/>
    </source>
</evidence>
<dbReference type="InterPro" id="IPR024881">
    <property type="entry name" value="Tip"/>
</dbReference>
<dbReference type="STRING" id="67365.GCA_001704635_04150"/>
<sequence length="504" mass="51450">MRPIAPAAAATVCAAVLLSGCADAGDQGEGDGSRRGKAATRSLVAKSSGDFNGDGYDDFATLVHPPTKSGSPQSPGLAVVYGSARGLDPGKRLVLDERSDHRQYEGPLLRADLDGDGYTDLVTARLTFGKAGAPTPETVVLRGGRQGLARPRTLSVAGVEAKAVGDFDGDGAADLLVPGRDGDDQAGPGKGRVLYGPFGDGGRTPARTADFVADQHGYAAPASATTGDFDGDRRTDVVLTYSYDAEQDDTAPPDLTPVAYYRGGARGLVRHQRPEKHLAALLGTQDGPTLPGAGDADHDGIDDLLAPGEGSGQGHPDRSGRLTVVHGSKSGLGEGREDLSVDQASPGVPGDPQFNDWFGALPAVGDVNDDGSPDLVVSSPGEDRYKGRVTLLPGSPGGGSDGGGEGDGGGEYDPARGKAEGDSGERAIDLDTPGVPGSRDARGFRGFDSRPPLLDVDGDGHADLIAATPGDAYGGTQSFWVFRGSDDGLSTDDVHRFTAADLGL</sequence>
<dbReference type="InterPro" id="IPR028994">
    <property type="entry name" value="Integrin_alpha_N"/>
</dbReference>
<keyword evidence="7" id="KW-1185">Reference proteome</keyword>
<dbReference type="Gene3D" id="2.130.10.130">
    <property type="entry name" value="Integrin alpha, N-terminal"/>
    <property type="match status" value="3"/>
</dbReference>
<feature type="signal peptide" evidence="5">
    <location>
        <begin position="1"/>
        <end position="24"/>
    </location>
</feature>
<dbReference type="Pfam" id="PF01839">
    <property type="entry name" value="FG-GAP"/>
    <property type="match status" value="2"/>
</dbReference>
<feature type="region of interest" description="Disordered" evidence="4">
    <location>
        <begin position="283"/>
        <end position="450"/>
    </location>
</feature>
<evidence type="ECO:0000313" key="7">
    <source>
        <dbReference type="Proteomes" id="UP000186168"/>
    </source>
</evidence>
<evidence type="ECO:0000313" key="6">
    <source>
        <dbReference type="EMBL" id="OMI38065.1"/>
    </source>
</evidence>
<feature type="compositionally biased region" description="Basic and acidic residues" evidence="4">
    <location>
        <begin position="413"/>
        <end position="429"/>
    </location>
</feature>
<protein>
    <recommendedName>
        <fullName evidence="8">Integrin-like protein</fullName>
    </recommendedName>
</protein>
<evidence type="ECO:0000256" key="5">
    <source>
        <dbReference type="SAM" id="SignalP"/>
    </source>
</evidence>
<keyword evidence="3" id="KW-0325">Glycoprotein</keyword>